<evidence type="ECO:0000313" key="3">
    <source>
        <dbReference type="Proteomes" id="UP000198651"/>
    </source>
</evidence>
<dbReference type="STRING" id="1561003.Ark11_1055"/>
<protein>
    <submittedName>
        <fullName evidence="2">Uncharacterized protein</fullName>
    </submittedName>
</protein>
<proteinExistence type="predicted"/>
<keyword evidence="3" id="KW-1185">Reference proteome</keyword>
<feature type="compositionally biased region" description="Polar residues" evidence="1">
    <location>
        <begin position="549"/>
        <end position="559"/>
    </location>
</feature>
<sequence>MYLYNLSNNFTSSNIDDIKNDTYHNTIEHVCYENLHKSNNYRFNRCIGVIPKDDNPHILNFCAHDTSYQENNHEGDLLPPDIFKLTQLAEPNLSSKQPYTSRALKRQYIEDESILVEPNPKRIDLKKNTEEIITASNLKNIGQAKKYLPKYKIPEWQIIKKEIRVKLYRCDNREIMCAEKTCNALPLTSTEHITAKNTFTYNEPLSITQNPRRVEPEKISINKNAIKKNIRLRSYHNTNLWHIKSNSRIVYIDAIKKIGIDNNGSFRRIVLKKMGKIIERRNLLKSSINLSQTYSNIRKYILNNMSSLFEDDTVDSGILISPGMSISDLRAICISNSMFFKKLREYCKKIKKDIRVTPNNNLSSIFQSTAIFNINDPKNSTNIKIGFYSKTKKDKFIPDLKELIIDTVSNLPNSIACEIDKIDQKNIVNSLFSDVHGVLASKSLIKNMSLLFASNRHEFEFANKRFDDNLNLFNNLLEKIANIVKKSCIFHDGVFLPDEPTVEQLSRYIFADMYGVSSKFHKKLKLFGQNIPKPRRSIDNIKLKSNCTKDVTTSGTRNTDPSKKKTMTKEFSLKKPYRKTNLPSSENTSNIYEYAIKKISIDNNCQFKNSVLEELGDRITNRGLTKSSINLSTTYSNVRKYVLDKISPYISDAITTTNVLINPGMFLSDLAYNCVSNRLFFEKLSRNCEEIVKNIKLVPSNYFLSIIQSPIYFNPPELLFISHKQKNKLCSAIKLLITETISNLPDNIIHELKKLNPNEIITGLFVNIHNVHLQKSLIRKLELIFNSNKLPNDKFISNLNFLNNLLTKIFIEVESHSVLHEEKTFFPGKHTAKLLSKYLLSDMYSVSAKIHKKLTLHKHTKDFISESNYEKSSATNNNDNMKISLLKKPLLIPQKKLKWDNDPVSPLYIYKLALSGIDIDKSDLECSLIDKAKHYRSVTKHLSSEKEKIDIDISITCNHVKNYILETFSPFLKEIEEETRSKIKLTNGMTIDELRLSYASNEEFLDKLREFCNKVIISIKNCSNSTLIDLIQLRIPLGTETSKKIIIIMNKERKNSFLNEMKNLLITNISNVPKTIVESIKLVPNTDIINGCFSNFYDMYVDNESLLKAKLIFDTIILKVINDPLLSESVDKISLDKTDKIRKQNLIKIRSRRIINRNLICGKLSIYSYIKKLVEKEFPTLKNKLSDPILTIRNNKIETADQKTRDEIFDKLGSDLIDTTVISYIIQ</sequence>
<organism evidence="2 3">
    <name type="scientific">Candidatus Ichthyocystis hellenicum</name>
    <dbReference type="NCBI Taxonomy" id="1561003"/>
    <lineage>
        <taxon>Bacteria</taxon>
        <taxon>Pseudomonadati</taxon>
        <taxon>Pseudomonadota</taxon>
        <taxon>Betaproteobacteria</taxon>
        <taxon>Burkholderiales</taxon>
        <taxon>Candidatus Ichthyocystis</taxon>
    </lineage>
</organism>
<dbReference type="EMBL" id="LN906597">
    <property type="protein sequence ID" value="CUT17871.1"/>
    <property type="molecule type" value="Genomic_DNA"/>
</dbReference>
<evidence type="ECO:0000256" key="1">
    <source>
        <dbReference type="SAM" id="MobiDB-lite"/>
    </source>
</evidence>
<name>A0A0S4M4D8_9BURK</name>
<feature type="region of interest" description="Disordered" evidence="1">
    <location>
        <begin position="549"/>
        <end position="568"/>
    </location>
</feature>
<dbReference type="Proteomes" id="UP000198651">
    <property type="component" value="Chromosome I"/>
</dbReference>
<evidence type="ECO:0000313" key="2">
    <source>
        <dbReference type="EMBL" id="CUT17871.1"/>
    </source>
</evidence>
<gene>
    <name evidence="2" type="ORF">Ark11_1055</name>
</gene>
<accession>A0A0S4M4D8</accession>
<dbReference type="RefSeq" id="WP_092490544.1">
    <property type="nucleotide sequence ID" value="NZ_LN906597.1"/>
</dbReference>
<dbReference type="AlphaFoldDB" id="A0A0S4M4D8"/>
<reference evidence="3" key="1">
    <citation type="submission" date="2015-11" db="EMBL/GenBank/DDBJ databases">
        <authorList>
            <person name="Seth-Smith H.M.B."/>
        </authorList>
    </citation>
    <scope>NUCLEOTIDE SEQUENCE [LARGE SCALE GENOMIC DNA]</scope>
    <source>
        <strain evidence="3">2013Ark11</strain>
    </source>
</reference>